<sequence length="298" mass="33632">MLGGSTSLQDRGRLPGLPLRWREVDLEIMDLLHFSPDTLPDWNRVLNGKDQLTQIAAPRLRRRLGDVHGRDKKEEERQKEQDEEAAEEDAEKKHTSEEYRVLVRGKRGIAAVRHARVNSKQESGYCSSRVDRRLKRLDSAKTPWLANRARGSGRELDELESRASNDDVLQRRTWAPSINLPVSIRNQEPIAATSLPGFNSNRYGPIIARPGWEPARSIEINRLVESREKTGKDRHMSIAPVLVAVANGTPCIHSRAFSGIYFIHGGQDCSQRSISLALPIGIAVERYRYISFGISQEA</sequence>
<evidence type="ECO:0000256" key="1">
    <source>
        <dbReference type="SAM" id="MobiDB-lite"/>
    </source>
</evidence>
<gene>
    <name evidence="2" type="ORF">EAI_03623</name>
</gene>
<evidence type="ECO:0000313" key="3">
    <source>
        <dbReference type="Proteomes" id="UP000008237"/>
    </source>
</evidence>
<name>E2B8B0_HARSA</name>
<evidence type="ECO:0000313" key="2">
    <source>
        <dbReference type="EMBL" id="EFN88112.1"/>
    </source>
</evidence>
<accession>E2B8B0</accession>
<dbReference type="AlphaFoldDB" id="E2B8B0"/>
<proteinExistence type="predicted"/>
<dbReference type="EMBL" id="GL446286">
    <property type="protein sequence ID" value="EFN88112.1"/>
    <property type="molecule type" value="Genomic_DNA"/>
</dbReference>
<protein>
    <submittedName>
        <fullName evidence="2">Uncharacterized protein</fullName>
    </submittedName>
</protein>
<reference evidence="2 3" key="1">
    <citation type="journal article" date="2010" name="Science">
        <title>Genomic comparison of the ants Camponotus floridanus and Harpegnathos saltator.</title>
        <authorList>
            <person name="Bonasio R."/>
            <person name="Zhang G."/>
            <person name="Ye C."/>
            <person name="Mutti N.S."/>
            <person name="Fang X."/>
            <person name="Qin N."/>
            <person name="Donahue G."/>
            <person name="Yang P."/>
            <person name="Li Q."/>
            <person name="Li C."/>
            <person name="Zhang P."/>
            <person name="Huang Z."/>
            <person name="Berger S.L."/>
            <person name="Reinberg D."/>
            <person name="Wang J."/>
            <person name="Liebig J."/>
        </authorList>
    </citation>
    <scope>NUCLEOTIDE SEQUENCE [LARGE SCALE GENOMIC DNA]</scope>
    <source>
        <strain evidence="2 3">R22 G/1</strain>
    </source>
</reference>
<feature type="region of interest" description="Disordered" evidence="1">
    <location>
        <begin position="58"/>
        <end position="97"/>
    </location>
</feature>
<dbReference type="InParanoid" id="E2B8B0"/>
<dbReference type="Proteomes" id="UP000008237">
    <property type="component" value="Unassembled WGS sequence"/>
</dbReference>
<organism evidence="3">
    <name type="scientific">Harpegnathos saltator</name>
    <name type="common">Jerdon's jumping ant</name>
    <dbReference type="NCBI Taxonomy" id="610380"/>
    <lineage>
        <taxon>Eukaryota</taxon>
        <taxon>Metazoa</taxon>
        <taxon>Ecdysozoa</taxon>
        <taxon>Arthropoda</taxon>
        <taxon>Hexapoda</taxon>
        <taxon>Insecta</taxon>
        <taxon>Pterygota</taxon>
        <taxon>Neoptera</taxon>
        <taxon>Endopterygota</taxon>
        <taxon>Hymenoptera</taxon>
        <taxon>Apocrita</taxon>
        <taxon>Aculeata</taxon>
        <taxon>Formicoidea</taxon>
        <taxon>Formicidae</taxon>
        <taxon>Ponerinae</taxon>
        <taxon>Ponerini</taxon>
        <taxon>Harpegnathos</taxon>
    </lineage>
</organism>
<keyword evidence="3" id="KW-1185">Reference proteome</keyword>
<feature type="compositionally biased region" description="Basic and acidic residues" evidence="1">
    <location>
        <begin position="63"/>
        <end position="80"/>
    </location>
</feature>